<proteinExistence type="predicted"/>
<feature type="non-terminal residue" evidence="1">
    <location>
        <position position="235"/>
    </location>
</feature>
<gene>
    <name evidence="1" type="ORF">M569_13781</name>
</gene>
<evidence type="ECO:0000313" key="2">
    <source>
        <dbReference type="Proteomes" id="UP000015453"/>
    </source>
</evidence>
<evidence type="ECO:0000313" key="1">
    <source>
        <dbReference type="EMBL" id="EPS61019.1"/>
    </source>
</evidence>
<keyword evidence="2" id="KW-1185">Reference proteome</keyword>
<comment type="caution">
    <text evidence="1">The sequence shown here is derived from an EMBL/GenBank/DDBJ whole genome shotgun (WGS) entry which is preliminary data.</text>
</comment>
<dbReference type="Proteomes" id="UP000015453">
    <property type="component" value="Unassembled WGS sequence"/>
</dbReference>
<sequence length="235" mass="25849">MLLRTSSAPAAHGLLWGSPDRDVDTGITSSSKFTSSHEHSTKKVSFGHGLLHLSSVSCCSPTSTSPRGPPIGRKTIRRVQSDGNLEGLASPDSDFEGIYTSIMMMSKSLSDLQKAILETEPSFSIYGKNIGLEEAIDEDSVEGKKDNEAKLERTATIGDAIEAQFCFGWNSMQIIKEDGNEEELEDEEDNEKAINESGNVDFSNHVLDLDKHYKKMLSEDPSNPLVLRNYGQYLE</sequence>
<organism evidence="1 2">
    <name type="scientific">Genlisea aurea</name>
    <dbReference type="NCBI Taxonomy" id="192259"/>
    <lineage>
        <taxon>Eukaryota</taxon>
        <taxon>Viridiplantae</taxon>
        <taxon>Streptophyta</taxon>
        <taxon>Embryophyta</taxon>
        <taxon>Tracheophyta</taxon>
        <taxon>Spermatophyta</taxon>
        <taxon>Magnoliopsida</taxon>
        <taxon>eudicotyledons</taxon>
        <taxon>Gunneridae</taxon>
        <taxon>Pentapetalae</taxon>
        <taxon>asterids</taxon>
        <taxon>lamiids</taxon>
        <taxon>Lamiales</taxon>
        <taxon>Lentibulariaceae</taxon>
        <taxon>Genlisea</taxon>
    </lineage>
</organism>
<protein>
    <submittedName>
        <fullName evidence="1">Uncharacterized protein</fullName>
    </submittedName>
</protein>
<name>S8C2Z1_9LAMI</name>
<dbReference type="EMBL" id="AUSU01007145">
    <property type="protein sequence ID" value="EPS61019.1"/>
    <property type="molecule type" value="Genomic_DNA"/>
</dbReference>
<accession>S8C2Z1</accession>
<reference evidence="1 2" key="1">
    <citation type="journal article" date="2013" name="BMC Genomics">
        <title>The miniature genome of a carnivorous plant Genlisea aurea contains a low number of genes and short non-coding sequences.</title>
        <authorList>
            <person name="Leushkin E.V."/>
            <person name="Sutormin R.A."/>
            <person name="Nabieva E.R."/>
            <person name="Penin A.A."/>
            <person name="Kondrashov A.S."/>
            <person name="Logacheva M.D."/>
        </authorList>
    </citation>
    <scope>NUCLEOTIDE SEQUENCE [LARGE SCALE GENOMIC DNA]</scope>
</reference>
<dbReference type="AlphaFoldDB" id="S8C2Z1"/>